<evidence type="ECO:0000256" key="2">
    <source>
        <dbReference type="SAM" id="MobiDB-lite"/>
    </source>
</evidence>
<accession>A0A177EAN5</accession>
<protein>
    <submittedName>
        <fullName evidence="3">Uncharacterized protein</fullName>
    </submittedName>
</protein>
<dbReference type="VEuPathDB" id="MicrosporidiaDB:NEDG_00987"/>
<keyword evidence="1" id="KW-0175">Coiled coil</keyword>
<comment type="caution">
    <text evidence="3">The sequence shown here is derived from an EMBL/GenBank/DDBJ whole genome shotgun (WGS) entry which is preliminary data.</text>
</comment>
<name>A0A177EAN5_9MICR</name>
<dbReference type="RefSeq" id="XP_067543593.1">
    <property type="nucleotide sequence ID" value="XM_067688405.1"/>
</dbReference>
<evidence type="ECO:0000313" key="3">
    <source>
        <dbReference type="EMBL" id="OAG28848.1"/>
    </source>
</evidence>
<gene>
    <name evidence="3" type="ORF">NEDG_00987</name>
</gene>
<proteinExistence type="predicted"/>
<feature type="region of interest" description="Disordered" evidence="2">
    <location>
        <begin position="1"/>
        <end position="31"/>
    </location>
</feature>
<sequence length="90" mass="10564">MMNTAQTEEDSPPRHNSTPKEHTFETKKDALPLKEKVETLEKQIKQTINEYERLSDIVEKLKIINTLLYKEVCKEYTAIKNTAADEEHHH</sequence>
<organism evidence="3 4">
    <name type="scientific">Nematocida displodere</name>
    <dbReference type="NCBI Taxonomy" id="1805483"/>
    <lineage>
        <taxon>Eukaryota</taxon>
        <taxon>Fungi</taxon>
        <taxon>Fungi incertae sedis</taxon>
        <taxon>Microsporidia</taxon>
        <taxon>Nematocida</taxon>
    </lineage>
</organism>
<dbReference type="AlphaFoldDB" id="A0A177EAN5"/>
<feature type="compositionally biased region" description="Basic and acidic residues" evidence="2">
    <location>
        <begin position="18"/>
        <end position="31"/>
    </location>
</feature>
<feature type="coiled-coil region" evidence="1">
    <location>
        <begin position="34"/>
        <end position="64"/>
    </location>
</feature>
<keyword evidence="4" id="KW-1185">Reference proteome</keyword>
<dbReference type="Proteomes" id="UP000185944">
    <property type="component" value="Unassembled WGS sequence"/>
</dbReference>
<evidence type="ECO:0000256" key="1">
    <source>
        <dbReference type="SAM" id="Coils"/>
    </source>
</evidence>
<reference evidence="3 4" key="1">
    <citation type="submission" date="2016-02" db="EMBL/GenBank/DDBJ databases">
        <title>Discovery of a natural microsporidian pathogen with a broad tissue tropism in Caenorhabditis elegans.</title>
        <authorList>
            <person name="Luallen R.J."/>
            <person name="Reinke A.W."/>
            <person name="Tong L."/>
            <person name="Botts M.R."/>
            <person name="Felix M.-A."/>
            <person name="Troemel E.R."/>
        </authorList>
    </citation>
    <scope>NUCLEOTIDE SEQUENCE [LARGE SCALE GENOMIC DNA]</scope>
    <source>
        <strain evidence="3 4">JUm2807</strain>
    </source>
</reference>
<dbReference type="EMBL" id="LTDL01000042">
    <property type="protein sequence ID" value="OAG28848.1"/>
    <property type="molecule type" value="Genomic_DNA"/>
</dbReference>
<dbReference type="OrthoDB" id="2194642at2759"/>
<dbReference type="GeneID" id="93647337"/>
<evidence type="ECO:0000313" key="4">
    <source>
        <dbReference type="Proteomes" id="UP000185944"/>
    </source>
</evidence>